<accession>A0ABT5FA03</accession>
<evidence type="ECO:0000313" key="2">
    <source>
        <dbReference type="Proteomes" id="UP001528411"/>
    </source>
</evidence>
<dbReference type="Proteomes" id="UP001528411">
    <property type="component" value="Unassembled WGS sequence"/>
</dbReference>
<name>A0ABT5FA03_9GAMM</name>
<protein>
    <submittedName>
        <fullName evidence="1">PilC/PilY family type IV pilus protein</fullName>
    </submittedName>
</protein>
<organism evidence="1 2">
    <name type="scientific">Psychrosphaera algicola</name>
    <dbReference type="NCBI Taxonomy" id="3023714"/>
    <lineage>
        <taxon>Bacteria</taxon>
        <taxon>Pseudomonadati</taxon>
        <taxon>Pseudomonadota</taxon>
        <taxon>Gammaproteobacteria</taxon>
        <taxon>Alteromonadales</taxon>
        <taxon>Pseudoalteromonadaceae</taxon>
        <taxon>Psychrosphaera</taxon>
    </lineage>
</organism>
<dbReference type="SUPFAM" id="SSF50998">
    <property type="entry name" value="Quinoprotein alcohol dehydrogenase-like"/>
    <property type="match status" value="1"/>
</dbReference>
<dbReference type="InterPro" id="IPR015943">
    <property type="entry name" value="WD40/YVTN_repeat-like_dom_sf"/>
</dbReference>
<sequence length="619" mass="68587">MAGQLKKYKLIDSVVQDKNEENAISSDGFFKDNAHDFWATSGSLSGTFVSRGGVSANQRVARNIYSNMANSSTPLSEEDERITASNLGLLTVDEDYRKTLIKWMLGYDMKDKDGDGETDEPRYEMSDPLHSEPLFHRYSDDKSAIFIGTNEGYLMSIDGDSGRENWAFIPEELIDNIPVYFQDGNVFNTRTYGMDGSINSWTEDGNTYIIVGQRRGGNRYHVLDITSRTSPRYKYSIEGGTGDYARLGQTWSKPTVSSIKIGEDTKKVLIFGGGYDPLQDSVNIRTPDTLGNSVFIVEASTGQKLFEISSNTNANYVISEMKYGVPARISVIDRDFDGLADHLYFGDMGGQLFRVDLYNGQTTSKLAVGKLLYSSSEDANIEKTRRFYNSPDIAEIVQDHDHYYAVSIGSGYRAHPLDETVQDSVVMIKDKGVFIKEDGRYTFPEISTIVQITPESQNLSDSAEFDGYEFNLTKGEKVLTGVSIINSRLIFSTYDPSSAGLEENSCSAAQGGGRVYIINLLDGNALIDINNDNKIDYNDSFAVLDKSGIPAEPRLIITDPDAPTICIGTECADTVESADDEGDIFKKLTSKVSGAKSKLKRVYTNSWSTEIEPTTKDDR</sequence>
<evidence type="ECO:0000313" key="1">
    <source>
        <dbReference type="EMBL" id="MDC2888368.1"/>
    </source>
</evidence>
<keyword evidence="2" id="KW-1185">Reference proteome</keyword>
<gene>
    <name evidence="1" type="ORF">PN838_05800</name>
</gene>
<proteinExistence type="predicted"/>
<comment type="caution">
    <text evidence="1">The sequence shown here is derived from an EMBL/GenBank/DDBJ whole genome shotgun (WGS) entry which is preliminary data.</text>
</comment>
<dbReference type="RefSeq" id="WP_272180001.1">
    <property type="nucleotide sequence ID" value="NZ_JAQOMS010000002.1"/>
</dbReference>
<dbReference type="Gene3D" id="2.130.10.10">
    <property type="entry name" value="YVTN repeat-like/Quinoprotein amine dehydrogenase"/>
    <property type="match status" value="1"/>
</dbReference>
<dbReference type="EMBL" id="JAQOMS010000002">
    <property type="protein sequence ID" value="MDC2888368.1"/>
    <property type="molecule type" value="Genomic_DNA"/>
</dbReference>
<reference evidence="1 2" key="1">
    <citation type="submission" date="2023-01" db="EMBL/GenBank/DDBJ databases">
        <title>Psychrosphaera sp. nov., isolated from marine algae.</title>
        <authorList>
            <person name="Bayburt H."/>
            <person name="Choi B.J."/>
            <person name="Kim J.M."/>
            <person name="Choi D.G."/>
            <person name="Jeon C.O."/>
        </authorList>
    </citation>
    <scope>NUCLEOTIDE SEQUENCE [LARGE SCALE GENOMIC DNA]</scope>
    <source>
        <strain evidence="1 2">G1-22</strain>
    </source>
</reference>
<dbReference type="InterPro" id="IPR011047">
    <property type="entry name" value="Quinoprotein_ADH-like_sf"/>
</dbReference>